<accession>A0A0U3MVW8</accession>
<evidence type="ECO:0000313" key="4">
    <source>
        <dbReference type="Proteomes" id="UP000060699"/>
    </source>
</evidence>
<name>A0A0U3MVW8_9BURK</name>
<dbReference type="STRING" id="76731.RD2015_2690"/>
<comment type="similarity">
    <text evidence="1">Belongs to the short-chain dehydrogenases/reductases (SDR) family.</text>
</comment>
<dbReference type="PRINTS" id="PR00081">
    <property type="entry name" value="GDHRDH"/>
</dbReference>
<evidence type="ECO:0000313" key="3">
    <source>
        <dbReference type="EMBL" id="ALV07155.1"/>
    </source>
</evidence>
<dbReference type="RefSeq" id="WP_058935326.1">
    <property type="nucleotide sequence ID" value="NZ_CP013729.1"/>
</dbReference>
<proteinExistence type="inferred from homology"/>
<dbReference type="Pfam" id="PF13561">
    <property type="entry name" value="adh_short_C2"/>
    <property type="match status" value="1"/>
</dbReference>
<protein>
    <submittedName>
        <fullName evidence="3">3-ketoacyl-ACP reductase</fullName>
    </submittedName>
</protein>
<dbReference type="Gene3D" id="3.40.50.720">
    <property type="entry name" value="NAD(P)-binding Rossmann-like Domain"/>
    <property type="match status" value="2"/>
</dbReference>
<evidence type="ECO:0000256" key="1">
    <source>
        <dbReference type="ARBA" id="ARBA00006484"/>
    </source>
</evidence>
<dbReference type="InterPro" id="IPR002347">
    <property type="entry name" value="SDR_fam"/>
</dbReference>
<dbReference type="AlphaFoldDB" id="A0A0U3MVW8"/>
<dbReference type="PANTHER" id="PTHR42760:SF78">
    <property type="entry name" value="3-OXOACYL-[ACYL-CARRIER-PROTEIN] REDUCTASE [NADH]"/>
    <property type="match status" value="1"/>
</dbReference>
<keyword evidence="4" id="KW-1185">Reference proteome</keyword>
<dbReference type="PRINTS" id="PR00080">
    <property type="entry name" value="SDRFAMILY"/>
</dbReference>
<dbReference type="GO" id="GO:0016616">
    <property type="term" value="F:oxidoreductase activity, acting on the CH-OH group of donors, NAD or NADP as acceptor"/>
    <property type="evidence" value="ECO:0007669"/>
    <property type="project" value="TreeGrafter"/>
</dbReference>
<dbReference type="SUPFAM" id="SSF51735">
    <property type="entry name" value="NAD(P)-binding Rossmann-fold domains"/>
    <property type="match status" value="2"/>
</dbReference>
<dbReference type="EMBL" id="CP013729">
    <property type="protein sequence ID" value="ALV07155.1"/>
    <property type="molecule type" value="Genomic_DNA"/>
</dbReference>
<reference evidence="3 4" key="1">
    <citation type="submission" date="2015-12" db="EMBL/GenBank/DDBJ databases">
        <title>Complete genome of Roseateles depolymerans KCTC 42856.</title>
        <authorList>
            <person name="Kim K.M."/>
        </authorList>
    </citation>
    <scope>NUCLEOTIDE SEQUENCE [LARGE SCALE GENOMIC DNA]</scope>
    <source>
        <strain evidence="3 4">KCTC 42856</strain>
    </source>
</reference>
<dbReference type="SMART" id="SM00822">
    <property type="entry name" value="PKS_KR"/>
    <property type="match status" value="1"/>
</dbReference>
<organism evidence="3 4">
    <name type="scientific">Roseateles depolymerans</name>
    <dbReference type="NCBI Taxonomy" id="76731"/>
    <lineage>
        <taxon>Bacteria</taxon>
        <taxon>Pseudomonadati</taxon>
        <taxon>Pseudomonadota</taxon>
        <taxon>Betaproteobacteria</taxon>
        <taxon>Burkholderiales</taxon>
        <taxon>Sphaerotilaceae</taxon>
        <taxon>Roseateles</taxon>
    </lineage>
</organism>
<dbReference type="FunFam" id="3.40.50.720:FF:000338">
    <property type="entry name" value="3-oxoacyl-ACP reductase FabG"/>
    <property type="match status" value="1"/>
</dbReference>
<dbReference type="Proteomes" id="UP000060699">
    <property type="component" value="Chromosome"/>
</dbReference>
<feature type="domain" description="Ketoreductase" evidence="2">
    <location>
        <begin position="225"/>
        <end position="400"/>
    </location>
</feature>
<dbReference type="OrthoDB" id="9802564at2"/>
<evidence type="ECO:0000259" key="2">
    <source>
        <dbReference type="SMART" id="SM00822"/>
    </source>
</evidence>
<dbReference type="KEGG" id="rdp:RD2015_2690"/>
<dbReference type="NCBIfam" id="NF006110">
    <property type="entry name" value="PRK08261.1"/>
    <property type="match status" value="1"/>
</dbReference>
<dbReference type="PATRIC" id="fig|76731.3.peg.2754"/>
<sequence length="463" mass="48106">MTDRLLELAQHPWGRQLLNALGLPQPRRLPRRDGPFMPEELAGRPVHLIGIGEAPLLSALTQTVSAEGATVVKDAQSPVSTLVVDATAVHTLDQLRDVFRQVQASQARLTPGARVVMFAADPASALDARLAALAQALQGFARAMAKELGRRGGTVNLLKVGRVPHVASSATAEPTAAAPHGALPLLAGALRFFGGDRSAYVSGQVLQWRSDAAARQVPDPGAPRRLAVVTGAAGGIGAATARRLSLDGFRVLCVDVPAASEALEALAARIGGEALPLDLTAEATPAALAAAIAAQGPLDLMVHNAGITRDRTLARMSAAEWDSVLTVNLAAILAIDEALDARSLWRDGAREVCLSSISGIAGNAGQTNYSASKAGVIGYVTRRADQLRDRGITVNAVAPGFIETAMTGRMPMMIREAGRRLNSLKQGGRPDDVAEAIAFLASPQAQPLSGEVLRVCGQSLLGA</sequence>
<gene>
    <name evidence="3" type="ORF">RD2015_2690</name>
</gene>
<dbReference type="InterPro" id="IPR057326">
    <property type="entry name" value="KR_dom"/>
</dbReference>
<dbReference type="PANTHER" id="PTHR42760">
    <property type="entry name" value="SHORT-CHAIN DEHYDROGENASES/REDUCTASES FAMILY MEMBER"/>
    <property type="match status" value="1"/>
</dbReference>
<dbReference type="InterPro" id="IPR036291">
    <property type="entry name" value="NAD(P)-bd_dom_sf"/>
</dbReference>